<evidence type="ECO:0000256" key="4">
    <source>
        <dbReference type="ARBA" id="ARBA00022741"/>
    </source>
</evidence>
<dbReference type="EMBL" id="LS398547">
    <property type="protein sequence ID" value="SPR09215.1"/>
    <property type="molecule type" value="Genomic_DNA"/>
</dbReference>
<feature type="short sequence motif" description="'KMSKS' region" evidence="8">
    <location>
        <begin position="258"/>
        <end position="262"/>
    </location>
</feature>
<dbReference type="InterPro" id="IPR020058">
    <property type="entry name" value="Glu/Gln-tRNA-synth_Ib_cat-dom"/>
</dbReference>
<feature type="domain" description="Glutamyl/glutaminyl-tRNA synthetase class Ib catalytic" evidence="9">
    <location>
        <begin position="21"/>
        <end position="325"/>
    </location>
</feature>
<dbReference type="GO" id="GO:0006424">
    <property type="term" value="P:glutamyl-tRNA aminoacylation"/>
    <property type="evidence" value="ECO:0007669"/>
    <property type="project" value="UniProtKB-UniRule"/>
</dbReference>
<dbReference type="PROSITE" id="PS00178">
    <property type="entry name" value="AA_TRNA_LIGASE_I"/>
    <property type="match status" value="1"/>
</dbReference>
<dbReference type="Pfam" id="PF00749">
    <property type="entry name" value="tRNA-synt_1c"/>
    <property type="match status" value="1"/>
</dbReference>
<dbReference type="SUPFAM" id="SSF48163">
    <property type="entry name" value="An anticodon-binding domain of class I aminoacyl-tRNA synthetases"/>
    <property type="match status" value="1"/>
</dbReference>
<evidence type="ECO:0000259" key="9">
    <source>
        <dbReference type="Pfam" id="PF00749"/>
    </source>
</evidence>
<sequence length="466" mass="53693">MHNKYLLASFFDNLNLEKMTVITRFAPSPTGKLHIGNVRVALVNWLYAQKYNGNFILRIDDTDRDRSKVEYHEAIIKDLQWLGINWNSSFLQSTRFNKYAAVKQYLISSGRLYECYETPEMLEIERKRQLTSGYPPIYSRKSLELTTAQKVQLQAEGYKVHYRFLIDRNKPIIWNDLIKGEIKYDGSNISDPIVIKEDGTMIYMLCSVIDDIEYRISHIIRGEDHITNTAIQIQMFEALGAAIPQLGHLSLIKSDSGKISKRIGGFTIDYLRDQLGIEPMAVNNLLALSGTSNNVDTYFSLESLITKFDLSAFSKSTIIYNENELVTLNHKLLVNTEYDTIKHRLTAIGLSDVTKEFWLAVRHNLNTLNDIKIWWQICYLPTLDKFQEQDAEFLKLAAELLPSGKLTDNSWDDWVQNIIKATNRRGKALFMPLRLALTGITYGPELKYLLPLIGGEEVRARLLRYQ</sequence>
<keyword evidence="3 8" id="KW-0436">Ligase</keyword>
<feature type="binding site" evidence="8">
    <location>
        <position position="261"/>
    </location>
    <ligand>
        <name>ATP</name>
        <dbReference type="ChEBI" id="CHEBI:30616"/>
    </ligand>
</feature>
<dbReference type="PANTHER" id="PTHR43311:SF2">
    <property type="entry name" value="GLUTAMATE--TRNA LIGASE, MITOCHONDRIAL-RELATED"/>
    <property type="match status" value="1"/>
</dbReference>
<dbReference type="InterPro" id="IPR049940">
    <property type="entry name" value="GluQ/Sye"/>
</dbReference>
<dbReference type="InterPro" id="IPR004527">
    <property type="entry name" value="Glu-tRNA-ligase_bac/mito"/>
</dbReference>
<dbReference type="Gene3D" id="1.10.10.350">
    <property type="match status" value="1"/>
</dbReference>
<dbReference type="PRINTS" id="PR00987">
    <property type="entry name" value="TRNASYNTHGLU"/>
</dbReference>
<comment type="similarity">
    <text evidence="1 8">Belongs to the class-I aminoacyl-tRNA synthetase family. Glutamate--tRNA ligase type 1 subfamily.</text>
</comment>
<dbReference type="Pfam" id="PF19269">
    <property type="entry name" value="Anticodon_2"/>
    <property type="match status" value="1"/>
</dbReference>
<dbReference type="GO" id="GO:0005737">
    <property type="term" value="C:cytoplasm"/>
    <property type="evidence" value="ECO:0007669"/>
    <property type="project" value="UniProtKB-SubCell"/>
</dbReference>
<comment type="subunit">
    <text evidence="8">Monomer.</text>
</comment>
<dbReference type="EC" id="6.1.1.17" evidence="8"/>
<evidence type="ECO:0000256" key="3">
    <source>
        <dbReference type="ARBA" id="ARBA00022598"/>
    </source>
</evidence>
<keyword evidence="6 8" id="KW-0648">Protein biosynthesis</keyword>
<keyword evidence="7 8" id="KW-0030">Aminoacyl-tRNA synthetase</keyword>
<dbReference type="InterPro" id="IPR008925">
    <property type="entry name" value="aa_tRNA-synth_I_cd-bd_sf"/>
</dbReference>
<keyword evidence="5 8" id="KW-0067">ATP-binding</keyword>
<feature type="short sequence motif" description="'HIGH' region" evidence="8">
    <location>
        <begin position="27"/>
        <end position="37"/>
    </location>
</feature>
<dbReference type="InterPro" id="IPR001412">
    <property type="entry name" value="aa-tRNA-synth_I_CS"/>
</dbReference>
<dbReference type="PANTHER" id="PTHR43311">
    <property type="entry name" value="GLUTAMATE--TRNA LIGASE"/>
    <property type="match status" value="1"/>
</dbReference>
<evidence type="ECO:0000313" key="12">
    <source>
        <dbReference type="Proteomes" id="UP000244960"/>
    </source>
</evidence>
<keyword evidence="2 8" id="KW-0963">Cytoplasm</keyword>
<feature type="domain" description="Aminoacyl-tRNA synthetase class I anticodon-binding" evidence="10">
    <location>
        <begin position="364"/>
        <end position="463"/>
    </location>
</feature>
<evidence type="ECO:0000256" key="8">
    <source>
        <dbReference type="HAMAP-Rule" id="MF_00022"/>
    </source>
</evidence>
<name>A0A2U3R7N5_ORITS</name>
<gene>
    <name evidence="11" type="primary">gltX2</name>
    <name evidence="8" type="synonym">gltX</name>
    <name evidence="11" type="ORF">UT176_01497</name>
</gene>
<dbReference type="SUPFAM" id="SSF52374">
    <property type="entry name" value="Nucleotidylyl transferase"/>
    <property type="match status" value="1"/>
</dbReference>
<evidence type="ECO:0000256" key="6">
    <source>
        <dbReference type="ARBA" id="ARBA00022917"/>
    </source>
</evidence>
<comment type="catalytic activity">
    <reaction evidence="8">
        <text>tRNA(Glu) + L-glutamate + ATP = L-glutamyl-tRNA(Glu) + AMP + diphosphate</text>
        <dbReference type="Rhea" id="RHEA:23540"/>
        <dbReference type="Rhea" id="RHEA-COMP:9663"/>
        <dbReference type="Rhea" id="RHEA-COMP:9680"/>
        <dbReference type="ChEBI" id="CHEBI:29985"/>
        <dbReference type="ChEBI" id="CHEBI:30616"/>
        <dbReference type="ChEBI" id="CHEBI:33019"/>
        <dbReference type="ChEBI" id="CHEBI:78442"/>
        <dbReference type="ChEBI" id="CHEBI:78520"/>
        <dbReference type="ChEBI" id="CHEBI:456215"/>
        <dbReference type="EC" id="6.1.1.17"/>
    </reaction>
</comment>
<protein>
    <recommendedName>
        <fullName evidence="8">Glutamate--tRNA ligase</fullName>
        <ecNumber evidence="8">6.1.1.17</ecNumber>
    </recommendedName>
    <alternativeName>
        <fullName evidence="8">Glutamyl-tRNA synthetase</fullName>
        <shortName evidence="8">GluRS</shortName>
    </alternativeName>
</protein>
<evidence type="ECO:0000256" key="7">
    <source>
        <dbReference type="ARBA" id="ARBA00023146"/>
    </source>
</evidence>
<dbReference type="InterPro" id="IPR014729">
    <property type="entry name" value="Rossmann-like_a/b/a_fold"/>
</dbReference>
<dbReference type="InterPro" id="IPR045462">
    <property type="entry name" value="aa-tRNA-synth_I_cd-bd"/>
</dbReference>
<dbReference type="Gene3D" id="3.40.50.620">
    <property type="entry name" value="HUPs"/>
    <property type="match status" value="1"/>
</dbReference>
<comment type="function">
    <text evidence="8">Catalyzes the attachment of glutamate to tRNA(Glu) in a two-step reaction: glutamate is first activated by ATP to form Glu-AMP and then transferred to the acceptor end of tRNA(Glu).</text>
</comment>
<reference evidence="12" key="1">
    <citation type="submission" date="2018-03" db="EMBL/GenBank/DDBJ databases">
        <authorList>
            <person name="Batty M. E."/>
            <person name="Batty M E."/>
        </authorList>
    </citation>
    <scope>NUCLEOTIDE SEQUENCE [LARGE SCALE GENOMIC DNA]</scope>
</reference>
<dbReference type="GO" id="GO:0000049">
    <property type="term" value="F:tRNA binding"/>
    <property type="evidence" value="ECO:0007669"/>
    <property type="project" value="InterPro"/>
</dbReference>
<dbReference type="InterPro" id="IPR020751">
    <property type="entry name" value="aa-tRNA-synth_I_codon-bd_sub2"/>
</dbReference>
<dbReference type="AlphaFoldDB" id="A0A2U3R7N5"/>
<evidence type="ECO:0000256" key="1">
    <source>
        <dbReference type="ARBA" id="ARBA00007894"/>
    </source>
</evidence>
<dbReference type="HAMAP" id="MF_00022">
    <property type="entry name" value="Glu_tRNA_synth_type1"/>
    <property type="match status" value="1"/>
</dbReference>
<dbReference type="InterPro" id="IPR000924">
    <property type="entry name" value="Glu/Gln-tRNA-synth"/>
</dbReference>
<evidence type="ECO:0000259" key="10">
    <source>
        <dbReference type="Pfam" id="PF19269"/>
    </source>
</evidence>
<accession>A0A2U3R7N5</accession>
<proteinExistence type="inferred from homology"/>
<comment type="subcellular location">
    <subcellularLocation>
        <location evidence="8">Cytoplasm</location>
    </subcellularLocation>
</comment>
<dbReference type="NCBIfam" id="TIGR00464">
    <property type="entry name" value="gltX_bact"/>
    <property type="match status" value="1"/>
</dbReference>
<dbReference type="GO" id="GO:0004818">
    <property type="term" value="F:glutamate-tRNA ligase activity"/>
    <property type="evidence" value="ECO:0007669"/>
    <property type="project" value="UniProtKB-UniRule"/>
</dbReference>
<dbReference type="GO" id="GO:0005524">
    <property type="term" value="F:ATP binding"/>
    <property type="evidence" value="ECO:0007669"/>
    <property type="project" value="UniProtKB-UniRule"/>
</dbReference>
<organism evidence="11 12">
    <name type="scientific">Orientia tsutsugamushi</name>
    <name type="common">Rickettsia tsutsugamushi</name>
    <dbReference type="NCBI Taxonomy" id="784"/>
    <lineage>
        <taxon>Bacteria</taxon>
        <taxon>Pseudomonadati</taxon>
        <taxon>Pseudomonadota</taxon>
        <taxon>Alphaproteobacteria</taxon>
        <taxon>Rickettsiales</taxon>
        <taxon>Rickettsiaceae</taxon>
        <taxon>Rickettsieae</taxon>
        <taxon>Orientia</taxon>
    </lineage>
</organism>
<dbReference type="Proteomes" id="UP000244960">
    <property type="component" value="Chromosome I"/>
</dbReference>
<evidence type="ECO:0000256" key="2">
    <source>
        <dbReference type="ARBA" id="ARBA00022490"/>
    </source>
</evidence>
<evidence type="ECO:0000313" key="11">
    <source>
        <dbReference type="EMBL" id="SPR09215.1"/>
    </source>
</evidence>
<evidence type="ECO:0000256" key="5">
    <source>
        <dbReference type="ARBA" id="ARBA00022840"/>
    </source>
</evidence>
<keyword evidence="4 8" id="KW-0547">Nucleotide-binding</keyword>
<comment type="caution">
    <text evidence="8">Lacks conserved residue(s) required for the propagation of feature annotation.</text>
</comment>